<dbReference type="Proteomes" id="UP000268529">
    <property type="component" value="Chromosome"/>
</dbReference>
<protein>
    <recommendedName>
        <fullName evidence="3">DUF4034 domain-containing protein</fullName>
    </recommendedName>
</protein>
<sequence>MSFKETLIRKKDAYYKSGFNYSFIKKQKAIDQKFIGNSSIHDLDMVVYGYSVGYKKLYKPFLPRIIDWISEGIDNNECFGSLAFHQNNLNSALAFATWINTGVNDVELWKKSLKWREELYGNEDYSKGMSRDDKEIFALSLLHYIQAQEYEKAIKLYQSVKGDKLLKLNKNMSGYRLAYAYCLHFYENKFTVEQLEKAAKPFLEKRLQMLYSMGRPTEMLYWLKMVCDAREKEYTPEEVIYSFYEYISEEEKPEFVKELLAGKVEKKSFFSFLKW</sequence>
<dbReference type="EMBL" id="LR134310">
    <property type="protein sequence ID" value="VEE90068.1"/>
    <property type="molecule type" value="Genomic_DNA"/>
</dbReference>
<reference evidence="1 2" key="1">
    <citation type="submission" date="2018-12" db="EMBL/GenBank/DDBJ databases">
        <authorList>
            <consortium name="Pathogen Informatics"/>
        </authorList>
    </citation>
    <scope>NUCLEOTIDE SEQUENCE [LARGE SCALE GENOMIC DNA]</scope>
    <source>
        <strain evidence="1 2">NCTC8529</strain>
    </source>
</reference>
<dbReference type="AlphaFoldDB" id="A0AAX3FIB1"/>
<proteinExistence type="predicted"/>
<dbReference type="RefSeq" id="WP_039197610.1">
    <property type="nucleotide sequence ID" value="NZ_LR134310.1"/>
</dbReference>
<dbReference type="GeneID" id="92743229"/>
<evidence type="ECO:0008006" key="3">
    <source>
        <dbReference type="Google" id="ProtNLM"/>
    </source>
</evidence>
<accession>A0AAX3FIB1</accession>
<evidence type="ECO:0000313" key="2">
    <source>
        <dbReference type="Proteomes" id="UP000268529"/>
    </source>
</evidence>
<organism evidence="1 2">
    <name type="scientific">Actinobacillus equuli</name>
    <dbReference type="NCBI Taxonomy" id="718"/>
    <lineage>
        <taxon>Bacteria</taxon>
        <taxon>Pseudomonadati</taxon>
        <taxon>Pseudomonadota</taxon>
        <taxon>Gammaproteobacteria</taxon>
        <taxon>Pasteurellales</taxon>
        <taxon>Pasteurellaceae</taxon>
        <taxon>Actinobacillus</taxon>
    </lineage>
</organism>
<gene>
    <name evidence="1" type="ORF">NCTC8529_00610</name>
</gene>
<evidence type="ECO:0000313" key="1">
    <source>
        <dbReference type="EMBL" id="VEE90068.1"/>
    </source>
</evidence>
<name>A0AAX3FIB1_ACTEU</name>